<dbReference type="RefSeq" id="WP_161392606.1">
    <property type="nucleotide sequence ID" value="NZ_JBHSCP010000001.1"/>
</dbReference>
<protein>
    <recommendedName>
        <fullName evidence="5">DUF883 domain-containing protein</fullName>
    </recommendedName>
</protein>
<keyword evidence="2" id="KW-1133">Transmembrane helix</keyword>
<gene>
    <name evidence="3" type="ORF">GRI97_17910</name>
</gene>
<name>A0A6I4U1V7_9SPHN</name>
<evidence type="ECO:0000313" key="3">
    <source>
        <dbReference type="EMBL" id="MXP00868.1"/>
    </source>
</evidence>
<evidence type="ECO:0000256" key="2">
    <source>
        <dbReference type="SAM" id="Phobius"/>
    </source>
</evidence>
<feature type="region of interest" description="Disordered" evidence="1">
    <location>
        <begin position="158"/>
        <end position="181"/>
    </location>
</feature>
<keyword evidence="2" id="KW-0472">Membrane</keyword>
<evidence type="ECO:0000313" key="4">
    <source>
        <dbReference type="Proteomes" id="UP000469430"/>
    </source>
</evidence>
<dbReference type="OrthoDB" id="7409746at2"/>
<dbReference type="Gene3D" id="1.20.120.20">
    <property type="entry name" value="Apolipoprotein"/>
    <property type="match status" value="1"/>
</dbReference>
<reference evidence="3 4" key="1">
    <citation type="submission" date="2019-12" db="EMBL/GenBank/DDBJ databases">
        <title>Genomic-based taxomic classification of the family Erythrobacteraceae.</title>
        <authorList>
            <person name="Xu L."/>
        </authorList>
    </citation>
    <scope>NUCLEOTIDE SEQUENCE [LARGE SCALE GENOMIC DNA]</scope>
    <source>
        <strain evidence="3 4">S36</strain>
    </source>
</reference>
<dbReference type="Proteomes" id="UP000469430">
    <property type="component" value="Unassembled WGS sequence"/>
</dbReference>
<sequence>MTETKQEELRQKIADGQARLEERTQSLLEKAGEKAVEARDGVTNFAKDHPIAAVAGGLAVGVLISGLIYRRRQNRSSDVSAKVHDVRDRAATLATLGVDYVIDYAMKALDAAGEAGRAGADRVSDLGDSVESGTRDLRRNAGHLAEELGDRVSAAGHDAGERLRSAKDSVSDIVSRTLRHH</sequence>
<keyword evidence="4" id="KW-1185">Reference proteome</keyword>
<feature type="compositionally biased region" description="Basic and acidic residues" evidence="1">
    <location>
        <begin position="158"/>
        <end position="170"/>
    </location>
</feature>
<keyword evidence="2" id="KW-0812">Transmembrane</keyword>
<evidence type="ECO:0000256" key="1">
    <source>
        <dbReference type="SAM" id="MobiDB-lite"/>
    </source>
</evidence>
<feature type="transmembrane region" description="Helical" evidence="2">
    <location>
        <begin position="51"/>
        <end position="69"/>
    </location>
</feature>
<organism evidence="3 4">
    <name type="scientific">Croceibacterium xixiisoli</name>
    <dbReference type="NCBI Taxonomy" id="1476466"/>
    <lineage>
        <taxon>Bacteria</taxon>
        <taxon>Pseudomonadati</taxon>
        <taxon>Pseudomonadota</taxon>
        <taxon>Alphaproteobacteria</taxon>
        <taxon>Sphingomonadales</taxon>
        <taxon>Erythrobacteraceae</taxon>
        <taxon>Croceibacterium</taxon>
    </lineage>
</organism>
<accession>A0A6I4U1V7</accession>
<evidence type="ECO:0008006" key="5">
    <source>
        <dbReference type="Google" id="ProtNLM"/>
    </source>
</evidence>
<comment type="caution">
    <text evidence="3">The sequence shown here is derived from an EMBL/GenBank/DDBJ whole genome shotgun (WGS) entry which is preliminary data.</text>
</comment>
<dbReference type="AlphaFoldDB" id="A0A6I4U1V7"/>
<dbReference type="EMBL" id="WTYJ01000005">
    <property type="protein sequence ID" value="MXP00868.1"/>
    <property type="molecule type" value="Genomic_DNA"/>
</dbReference>
<proteinExistence type="predicted"/>